<dbReference type="PANTHER" id="PTHR30136">
    <property type="entry name" value="HELIX-TURN-HELIX TRANSCRIPTIONAL REGULATOR, ICLR FAMILY"/>
    <property type="match status" value="1"/>
</dbReference>
<keyword evidence="8" id="KW-1185">Reference proteome</keyword>
<protein>
    <submittedName>
        <fullName evidence="7">IclR family transcriptional regulator C-terminal domain-containing protein</fullName>
    </submittedName>
</protein>
<evidence type="ECO:0000256" key="2">
    <source>
        <dbReference type="ARBA" id="ARBA00023125"/>
    </source>
</evidence>
<dbReference type="InterPro" id="IPR014757">
    <property type="entry name" value="Tscrpt_reg_IclR_C"/>
</dbReference>
<keyword evidence="2" id="KW-0238">DNA-binding</keyword>
<dbReference type="SMART" id="SM00419">
    <property type="entry name" value="HTH_CRP"/>
    <property type="match status" value="2"/>
</dbReference>
<dbReference type="SUPFAM" id="SSF55781">
    <property type="entry name" value="GAF domain-like"/>
    <property type="match status" value="2"/>
</dbReference>
<evidence type="ECO:0000259" key="6">
    <source>
        <dbReference type="PROSITE" id="PS51078"/>
    </source>
</evidence>
<evidence type="ECO:0000313" key="7">
    <source>
        <dbReference type="EMBL" id="GAA3228186.1"/>
    </source>
</evidence>
<reference evidence="8" key="1">
    <citation type="journal article" date="2019" name="Int. J. Syst. Evol. Microbiol.">
        <title>The Global Catalogue of Microorganisms (GCM) 10K type strain sequencing project: providing services to taxonomists for standard genome sequencing and annotation.</title>
        <authorList>
            <consortium name="The Broad Institute Genomics Platform"/>
            <consortium name="The Broad Institute Genome Sequencing Center for Infectious Disease"/>
            <person name="Wu L."/>
            <person name="Ma J."/>
        </authorList>
    </citation>
    <scope>NUCLEOTIDE SEQUENCE [LARGE SCALE GENOMIC DNA]</scope>
    <source>
        <strain evidence="8">JCM 9377</strain>
    </source>
</reference>
<dbReference type="Proteomes" id="UP001501237">
    <property type="component" value="Unassembled WGS sequence"/>
</dbReference>
<dbReference type="InterPro" id="IPR050707">
    <property type="entry name" value="HTH_MetabolicPath_Reg"/>
</dbReference>
<dbReference type="PROSITE" id="PS51078">
    <property type="entry name" value="ICLR_ED"/>
    <property type="match status" value="2"/>
</dbReference>
<dbReference type="PANTHER" id="PTHR30136:SF34">
    <property type="entry name" value="TRANSCRIPTIONAL REGULATOR"/>
    <property type="match status" value="1"/>
</dbReference>
<dbReference type="Pfam" id="PF01614">
    <property type="entry name" value="IclR_C"/>
    <property type="match status" value="3"/>
</dbReference>
<dbReference type="InterPro" id="IPR005471">
    <property type="entry name" value="Tscrpt_reg_IclR_N"/>
</dbReference>
<feature type="domain" description="HTH iclR-type" evidence="5">
    <location>
        <begin position="10"/>
        <end position="83"/>
    </location>
</feature>
<keyword evidence="1" id="KW-0805">Transcription regulation</keyword>
<organism evidence="7 8">
    <name type="scientific">Actinocorallia longicatena</name>
    <dbReference type="NCBI Taxonomy" id="111803"/>
    <lineage>
        <taxon>Bacteria</taxon>
        <taxon>Bacillati</taxon>
        <taxon>Actinomycetota</taxon>
        <taxon>Actinomycetes</taxon>
        <taxon>Streptosporangiales</taxon>
        <taxon>Thermomonosporaceae</taxon>
        <taxon>Actinocorallia</taxon>
    </lineage>
</organism>
<keyword evidence="3" id="KW-0804">Transcription</keyword>
<evidence type="ECO:0000256" key="1">
    <source>
        <dbReference type="ARBA" id="ARBA00023015"/>
    </source>
</evidence>
<feature type="domain" description="IclR-ED" evidence="6">
    <location>
        <begin position="71"/>
        <end position="254"/>
    </location>
</feature>
<dbReference type="RefSeq" id="WP_344834397.1">
    <property type="nucleotide sequence ID" value="NZ_BAAAUV010000018.1"/>
</dbReference>
<dbReference type="InterPro" id="IPR036390">
    <property type="entry name" value="WH_DNA-bd_sf"/>
</dbReference>
<dbReference type="SMART" id="SM00346">
    <property type="entry name" value="HTH_ICLR"/>
    <property type="match status" value="2"/>
</dbReference>
<proteinExistence type="predicted"/>
<gene>
    <name evidence="7" type="ORF">GCM10010468_57380</name>
</gene>
<feature type="region of interest" description="Disordered" evidence="4">
    <location>
        <begin position="152"/>
        <end position="175"/>
    </location>
</feature>
<accession>A0ABP6QGS5</accession>
<dbReference type="InterPro" id="IPR012318">
    <property type="entry name" value="HTH_CRP"/>
</dbReference>
<sequence length="509" mass="52841">MGEGGEAGAAGPLERGLEVLGTISRARAPMRPADLARATGLARSTVDRIIATLAAAGHLRVRERDVVLAPQAMEPGNAYLAGTGLCEELAAQAVALADELDESVSLAVPDRDGVRFVAQSPRRRTMSVAFRVGDLLPAERCAPGPLFAADWDEETRRGRRDRPDPGRFSIPPLPSDSFDGRITAAVADGYSVDDQLIEPGLIAVAVPLRDTAGTAVCAVSVVSHTSRHTAASLLEHAGPVLARRAAGMETALAAPAEPGYVPAVPPELGPDLLSSLGRGLSVLTALGTPGGLTLSEVAGRTGLPRATARRALLGLAHLGHVRADGRRFVLLPSVLDLGYRSLTALSFGDLARPHLAALVARVDDSASLAVLDGAEARYVARAPAGRLMRATIEVGTRLPARVTALGRVLLADLDPADARAEPDAAPLAAVRRDGHSLVDHELEDGLRSLAVPVRDRSGRAVAALGVSCPTGRETPDQTLARLLGPLEETAAAVEADLSVVTAFHDLPIV</sequence>
<evidence type="ECO:0000256" key="3">
    <source>
        <dbReference type="ARBA" id="ARBA00023163"/>
    </source>
</evidence>
<dbReference type="Gene3D" id="1.10.10.10">
    <property type="entry name" value="Winged helix-like DNA-binding domain superfamily/Winged helix DNA-binding domain"/>
    <property type="match status" value="2"/>
</dbReference>
<dbReference type="Gene3D" id="3.30.450.40">
    <property type="match status" value="2"/>
</dbReference>
<feature type="domain" description="IclR-ED" evidence="6">
    <location>
        <begin position="333"/>
        <end position="499"/>
    </location>
</feature>
<dbReference type="EMBL" id="BAAAUV010000018">
    <property type="protein sequence ID" value="GAA3228186.1"/>
    <property type="molecule type" value="Genomic_DNA"/>
</dbReference>
<dbReference type="InterPro" id="IPR029016">
    <property type="entry name" value="GAF-like_dom_sf"/>
</dbReference>
<evidence type="ECO:0000313" key="8">
    <source>
        <dbReference type="Proteomes" id="UP001501237"/>
    </source>
</evidence>
<evidence type="ECO:0000259" key="5">
    <source>
        <dbReference type="PROSITE" id="PS51077"/>
    </source>
</evidence>
<dbReference type="Pfam" id="PF09339">
    <property type="entry name" value="HTH_IclR"/>
    <property type="match status" value="2"/>
</dbReference>
<dbReference type="PROSITE" id="PS51077">
    <property type="entry name" value="HTH_ICLR"/>
    <property type="match status" value="2"/>
</dbReference>
<dbReference type="InterPro" id="IPR036388">
    <property type="entry name" value="WH-like_DNA-bd_sf"/>
</dbReference>
<comment type="caution">
    <text evidence="7">The sequence shown here is derived from an EMBL/GenBank/DDBJ whole genome shotgun (WGS) entry which is preliminary data.</text>
</comment>
<dbReference type="SUPFAM" id="SSF46785">
    <property type="entry name" value="Winged helix' DNA-binding domain"/>
    <property type="match status" value="2"/>
</dbReference>
<feature type="domain" description="HTH iclR-type" evidence="5">
    <location>
        <begin position="273"/>
        <end position="332"/>
    </location>
</feature>
<evidence type="ECO:0000256" key="4">
    <source>
        <dbReference type="SAM" id="MobiDB-lite"/>
    </source>
</evidence>
<name>A0ABP6QGS5_9ACTN</name>